<dbReference type="EMBL" id="MU003696">
    <property type="protein sequence ID" value="KAF2813044.1"/>
    <property type="molecule type" value="Genomic_DNA"/>
</dbReference>
<name>A0A6A6YYG8_9PEZI</name>
<proteinExistence type="predicted"/>
<dbReference type="PANTHER" id="PTHR38790:SF4">
    <property type="entry name" value="2EXR DOMAIN-CONTAINING PROTEIN"/>
    <property type="match status" value="1"/>
</dbReference>
<evidence type="ECO:0000313" key="1">
    <source>
        <dbReference type="EMBL" id="KAF2813044.1"/>
    </source>
</evidence>
<organism evidence="1">
    <name type="scientific">Mytilinidion resinicola</name>
    <dbReference type="NCBI Taxonomy" id="574789"/>
    <lineage>
        <taxon>Eukaryota</taxon>
        <taxon>Fungi</taxon>
        <taxon>Dikarya</taxon>
        <taxon>Ascomycota</taxon>
        <taxon>Pezizomycotina</taxon>
        <taxon>Dothideomycetes</taxon>
        <taxon>Pleosporomycetidae</taxon>
        <taxon>Mytilinidiales</taxon>
        <taxon>Mytilinidiaceae</taxon>
        <taxon>Mytilinidion</taxon>
    </lineage>
</organism>
<keyword evidence="2" id="KW-1185">Reference proteome</keyword>
<reference evidence="3" key="3">
    <citation type="submission" date="2025-04" db="UniProtKB">
        <authorList>
            <consortium name="RefSeq"/>
        </authorList>
    </citation>
    <scope>IDENTIFICATION</scope>
    <source>
        <strain evidence="3">CBS 304.34</strain>
    </source>
</reference>
<gene>
    <name evidence="1 3" type="ORF">BDZ99DRAFT_248242</name>
</gene>
<evidence type="ECO:0000313" key="2">
    <source>
        <dbReference type="Proteomes" id="UP000504636"/>
    </source>
</evidence>
<sequence length="381" mass="43566">MKLINAMQESNPVLDSLLSTTTYINPQHESPLFSRLPRELRDQIYAYALLDTQQDPFLPRFPARIPLLTYPSNESAATQSPSTPYNDSPCTYYRLPADHAITLRPIPRHVIPWLSSWPPSPGRQPHDIALPLLRTCRAVYLETHALPLSLNAVPFYHRLDFALRLDTLLHPFPDQRLYSYPYQTFTHAFPYQLPHLRALDYTLKQTELENANFADSHHQRANEKFPLDTWSSIAAHVKLLRIRIEHTDWAAKGDEALALEPCTSYSHSQAFMQQCAQARRTGRLGEVALPSQGDWRQPGGWGGAVERDFPALGEFELVLEAVQARKGELEEVVRCAQTWVFESGEVGMLRYAAVEQGSWGKEDCRDGVIEVRVLRWKRTRV</sequence>
<reference evidence="1 3" key="1">
    <citation type="journal article" date="2020" name="Stud. Mycol.">
        <title>101 Dothideomycetes genomes: a test case for predicting lifestyles and emergence of pathogens.</title>
        <authorList>
            <person name="Haridas S."/>
            <person name="Albert R."/>
            <person name="Binder M."/>
            <person name="Bloem J."/>
            <person name="Labutti K."/>
            <person name="Salamov A."/>
            <person name="Andreopoulos B."/>
            <person name="Baker S."/>
            <person name="Barry K."/>
            <person name="Bills G."/>
            <person name="Bluhm B."/>
            <person name="Cannon C."/>
            <person name="Castanera R."/>
            <person name="Culley D."/>
            <person name="Daum C."/>
            <person name="Ezra D."/>
            <person name="Gonzalez J."/>
            <person name="Henrissat B."/>
            <person name="Kuo A."/>
            <person name="Liang C."/>
            <person name="Lipzen A."/>
            <person name="Lutzoni F."/>
            <person name="Magnuson J."/>
            <person name="Mondo S."/>
            <person name="Nolan M."/>
            <person name="Ohm R."/>
            <person name="Pangilinan J."/>
            <person name="Park H.-J."/>
            <person name="Ramirez L."/>
            <person name="Alfaro M."/>
            <person name="Sun H."/>
            <person name="Tritt A."/>
            <person name="Yoshinaga Y."/>
            <person name="Zwiers L.-H."/>
            <person name="Turgeon B."/>
            <person name="Goodwin S."/>
            <person name="Spatafora J."/>
            <person name="Crous P."/>
            <person name="Grigoriev I."/>
        </authorList>
    </citation>
    <scope>NUCLEOTIDE SEQUENCE</scope>
    <source>
        <strain evidence="1 3">CBS 304.34</strain>
    </source>
</reference>
<evidence type="ECO:0000313" key="3">
    <source>
        <dbReference type="RefSeq" id="XP_033580008.1"/>
    </source>
</evidence>
<protein>
    <submittedName>
        <fullName evidence="1 3">Uncharacterized protein</fullName>
    </submittedName>
</protein>
<dbReference type="Proteomes" id="UP000504636">
    <property type="component" value="Unplaced"/>
</dbReference>
<dbReference type="AlphaFoldDB" id="A0A6A6YYG8"/>
<dbReference type="OrthoDB" id="288942at2759"/>
<dbReference type="PANTHER" id="PTHR38790">
    <property type="entry name" value="2EXR DOMAIN-CONTAINING PROTEIN-RELATED"/>
    <property type="match status" value="1"/>
</dbReference>
<dbReference type="GeneID" id="54454549"/>
<reference evidence="3" key="2">
    <citation type="submission" date="2020-04" db="EMBL/GenBank/DDBJ databases">
        <authorList>
            <consortium name="NCBI Genome Project"/>
        </authorList>
    </citation>
    <scope>NUCLEOTIDE SEQUENCE</scope>
    <source>
        <strain evidence="3">CBS 304.34</strain>
    </source>
</reference>
<dbReference type="RefSeq" id="XP_033580008.1">
    <property type="nucleotide sequence ID" value="XM_033713656.1"/>
</dbReference>
<accession>A0A6A6YYG8</accession>